<dbReference type="UniPathway" id="UPA00053">
    <property type="reaction ID" value="UER00090"/>
</dbReference>
<dbReference type="InterPro" id="IPR002701">
    <property type="entry name" value="CM_II_prokaryot"/>
</dbReference>
<keyword evidence="10 11" id="KW-0456">Lyase</keyword>
<organism evidence="14 15">
    <name type="scientific">Mogibacterium timidum ATCC 33093</name>
    <dbReference type="NCBI Taxonomy" id="1401079"/>
    <lineage>
        <taxon>Bacteria</taxon>
        <taxon>Bacillati</taxon>
        <taxon>Bacillota</taxon>
        <taxon>Clostridia</taxon>
        <taxon>Peptostreptococcales</taxon>
        <taxon>Anaerovoracaceae</taxon>
        <taxon>Mogibacterium</taxon>
    </lineage>
</organism>
<accession>X8IRC4</accession>
<evidence type="ECO:0000256" key="1">
    <source>
        <dbReference type="ARBA" id="ARBA00005044"/>
    </source>
</evidence>
<evidence type="ECO:0000256" key="2">
    <source>
        <dbReference type="ARBA" id="ARBA00008014"/>
    </source>
</evidence>
<dbReference type="GO" id="GO:0004106">
    <property type="term" value="F:chorismate mutase activity"/>
    <property type="evidence" value="ECO:0007669"/>
    <property type="project" value="InterPro"/>
</dbReference>
<evidence type="ECO:0000256" key="12">
    <source>
        <dbReference type="SAM" id="MobiDB-lite"/>
    </source>
</evidence>
<keyword evidence="4 11" id="KW-0028">Amino-acid biosynthesis</keyword>
<comment type="subunit">
    <text evidence="11">Homotetramer.</text>
</comment>
<feature type="binding site" evidence="11">
    <location>
        <position position="302"/>
    </location>
    <ligand>
        <name>FMN</name>
        <dbReference type="ChEBI" id="CHEBI:58210"/>
    </ligand>
</feature>
<comment type="cofactor">
    <cofactor evidence="11">
        <name>FMNH2</name>
        <dbReference type="ChEBI" id="CHEBI:57618"/>
    </cofactor>
    <text evidence="11">Reduced FMN (FMNH(2)).</text>
</comment>
<dbReference type="GO" id="GO:0009423">
    <property type="term" value="P:chorismate biosynthetic process"/>
    <property type="evidence" value="ECO:0007669"/>
    <property type="project" value="UniProtKB-UniRule"/>
</dbReference>
<evidence type="ECO:0000259" key="13">
    <source>
        <dbReference type="PROSITE" id="PS51168"/>
    </source>
</evidence>
<evidence type="ECO:0000256" key="11">
    <source>
        <dbReference type="HAMAP-Rule" id="MF_00300"/>
    </source>
</evidence>
<feature type="binding site" evidence="11">
    <location>
        <position position="260"/>
    </location>
    <ligand>
        <name>FMN</name>
        <dbReference type="ChEBI" id="CHEBI:58210"/>
    </ligand>
</feature>
<dbReference type="Proteomes" id="UP000022645">
    <property type="component" value="Unassembled WGS sequence"/>
</dbReference>
<dbReference type="GO" id="GO:0010181">
    <property type="term" value="F:FMN binding"/>
    <property type="evidence" value="ECO:0007669"/>
    <property type="project" value="TreeGrafter"/>
</dbReference>
<comment type="caution">
    <text evidence="11">Lacks conserved residue(s) required for the propagation of feature annotation.</text>
</comment>
<dbReference type="Gene3D" id="3.60.150.10">
    <property type="entry name" value="Chorismate synthase AroC"/>
    <property type="match status" value="2"/>
</dbReference>
<dbReference type="Gene3D" id="1.20.59.10">
    <property type="entry name" value="Chorismate mutase"/>
    <property type="match status" value="1"/>
</dbReference>
<evidence type="ECO:0000313" key="15">
    <source>
        <dbReference type="Proteomes" id="UP000022645"/>
    </source>
</evidence>
<reference evidence="14 15" key="1">
    <citation type="submission" date="2014-01" db="EMBL/GenBank/DDBJ databases">
        <authorList>
            <person name="Durkin A.S."/>
            <person name="McCorrison J."/>
            <person name="Torralba M."/>
            <person name="Gillis M."/>
            <person name="Haft D.H."/>
            <person name="Methe B."/>
            <person name="Sutton G."/>
            <person name="Nelson K.E."/>
        </authorList>
    </citation>
    <scope>NUCLEOTIDE SEQUENCE [LARGE SCALE GENOMIC DNA]</scope>
    <source>
        <strain evidence="14 15">ATCC 33093</strain>
    </source>
</reference>
<keyword evidence="7 11" id="KW-0274">FAD</keyword>
<dbReference type="GO" id="GO:0009073">
    <property type="term" value="P:aromatic amino acid family biosynthetic process"/>
    <property type="evidence" value="ECO:0007669"/>
    <property type="project" value="UniProtKB-KW"/>
</dbReference>
<comment type="similarity">
    <text evidence="2 11">Belongs to the chorismate synthase family.</text>
</comment>
<comment type="catalytic activity">
    <reaction evidence="11">
        <text>5-O-(1-carboxyvinyl)-3-phosphoshikimate = chorismate + phosphate</text>
        <dbReference type="Rhea" id="RHEA:21020"/>
        <dbReference type="ChEBI" id="CHEBI:29748"/>
        <dbReference type="ChEBI" id="CHEBI:43474"/>
        <dbReference type="ChEBI" id="CHEBI:57701"/>
        <dbReference type="EC" id="4.2.3.5"/>
    </reaction>
</comment>
<feature type="binding site" evidence="11">
    <location>
        <begin position="275"/>
        <end position="279"/>
    </location>
    <ligand>
        <name>FMN</name>
        <dbReference type="ChEBI" id="CHEBI:58210"/>
    </ligand>
</feature>
<name>X8IRC4_9FIRM</name>
<comment type="caution">
    <text evidence="14">The sequence shown here is derived from an EMBL/GenBank/DDBJ whole genome shotgun (WGS) entry which is preliminary data.</text>
</comment>
<dbReference type="PROSITE" id="PS51168">
    <property type="entry name" value="CHORISMATE_MUT_2"/>
    <property type="match status" value="1"/>
</dbReference>
<dbReference type="InterPro" id="IPR036979">
    <property type="entry name" value="CM_dom_sf"/>
</dbReference>
<evidence type="ECO:0000256" key="9">
    <source>
        <dbReference type="ARBA" id="ARBA00023141"/>
    </source>
</evidence>
<dbReference type="Pfam" id="PF01264">
    <property type="entry name" value="Chorismate_synt"/>
    <property type="match status" value="1"/>
</dbReference>
<feature type="binding site" evidence="11">
    <location>
        <position position="47"/>
    </location>
    <ligand>
        <name>NADP(+)</name>
        <dbReference type="ChEBI" id="CHEBI:58349"/>
    </ligand>
</feature>
<dbReference type="InterPro" id="IPR035904">
    <property type="entry name" value="Chorismate_synth_AroC_sf"/>
</dbReference>
<dbReference type="PANTHER" id="PTHR21085:SF0">
    <property type="entry name" value="CHORISMATE SYNTHASE"/>
    <property type="match status" value="1"/>
</dbReference>
<dbReference type="PANTHER" id="PTHR21085">
    <property type="entry name" value="CHORISMATE SYNTHASE"/>
    <property type="match status" value="1"/>
</dbReference>
<keyword evidence="6 11" id="KW-0288">FMN</keyword>
<gene>
    <name evidence="11" type="primary">aroC</name>
    <name evidence="14" type="ORF">HMPREF0581_0991</name>
</gene>
<dbReference type="CDD" id="cd07304">
    <property type="entry name" value="Chorismate_synthase"/>
    <property type="match status" value="1"/>
</dbReference>
<dbReference type="RefSeq" id="WP_036381907.1">
    <property type="nucleotide sequence ID" value="NZ_JALU01000027.1"/>
</dbReference>
<feature type="domain" description="Chorismate mutase" evidence="13">
    <location>
        <begin position="398"/>
        <end position="487"/>
    </location>
</feature>
<comment type="function">
    <text evidence="11">Catalyzes the anti-1,4-elimination of the C-3 phosphate and the C-6 proR hydrogen from 5-enolpyruvylshikimate-3-phosphate (EPSP) to yield chorismate, which is the branch point compound that serves as the starting substrate for the three terminal pathways of aromatic amino acid biosynthesis. This reaction introduces a second double bond into the aromatic ring system.</text>
</comment>
<feature type="region of interest" description="Disordered" evidence="12">
    <location>
        <begin position="49"/>
        <end position="71"/>
    </location>
</feature>
<evidence type="ECO:0000256" key="3">
    <source>
        <dbReference type="ARBA" id="ARBA00013036"/>
    </source>
</evidence>
<proteinExistence type="inferred from homology"/>
<evidence type="ECO:0000256" key="7">
    <source>
        <dbReference type="ARBA" id="ARBA00022827"/>
    </source>
</evidence>
<evidence type="ECO:0000313" key="14">
    <source>
        <dbReference type="EMBL" id="EUC51551.1"/>
    </source>
</evidence>
<protein>
    <recommendedName>
        <fullName evidence="3 11">Chorismate synthase</fullName>
        <shortName evidence="11">CS</shortName>
        <ecNumber evidence="3 11">4.2.3.5</ecNumber>
    </recommendedName>
    <alternativeName>
        <fullName evidence="11">5-enolpyruvylshikimate-3-phosphate phospholyase</fullName>
    </alternativeName>
</protein>
<dbReference type="EMBL" id="JALU01000027">
    <property type="protein sequence ID" value="EUC51551.1"/>
    <property type="molecule type" value="Genomic_DNA"/>
</dbReference>
<evidence type="ECO:0000256" key="10">
    <source>
        <dbReference type="ARBA" id="ARBA00023239"/>
    </source>
</evidence>
<dbReference type="SMART" id="SM00830">
    <property type="entry name" value="CM_2"/>
    <property type="match status" value="1"/>
</dbReference>
<dbReference type="InterPro" id="IPR036263">
    <property type="entry name" value="Chorismate_II_sf"/>
</dbReference>
<evidence type="ECO:0000256" key="4">
    <source>
        <dbReference type="ARBA" id="ARBA00022605"/>
    </source>
</evidence>
<dbReference type="Pfam" id="PF01817">
    <property type="entry name" value="CM_2"/>
    <property type="match status" value="1"/>
</dbReference>
<dbReference type="AlphaFoldDB" id="X8IRC4"/>
<comment type="pathway">
    <text evidence="1 11">Metabolic intermediate biosynthesis; chorismate biosynthesis; chorismate from D-erythrose 4-phosphate and phosphoenolpyruvate: step 7/7.</text>
</comment>
<dbReference type="PATRIC" id="fig|1401079.3.peg.1491"/>
<dbReference type="GO" id="GO:0008652">
    <property type="term" value="P:amino acid biosynthetic process"/>
    <property type="evidence" value="ECO:0007669"/>
    <property type="project" value="UniProtKB-KW"/>
</dbReference>
<keyword evidence="5 11" id="KW-0285">Flavoprotein</keyword>
<dbReference type="HAMAP" id="MF_00300">
    <property type="entry name" value="Chorismate_synth"/>
    <property type="match status" value="1"/>
</dbReference>
<sequence>MSVLRGEKLTLSIFGTSHGTSIGMILDGLPPGIRIGEEALATFMTRRAPGQSNLSTARKEPDHPEFISGIKDGMTTGEQIKAIIYNTDVKSSDYSALARTPRPGHADYTAHVKYKGHEDSRGGGAFSGRMTAPLCIAGGICKQILESEGIAVSASIHDIHGNSSEPLSEIVKAQALRDSVGGTVICTVSGLAAGYGGPLFEGLEGRLSQAIFGIPAVKGIEFGAGFGAAEMYGSENNDEFYYDAKGNVRTRTNNCGGILGGISDGMDIEFRVAIKPTPSIARVQRTIIYDSREETEIEVHGRHDPCIVPRALPCIEAATAIVLVDVMLSQQPGESADIKSEYVQIENSDKDASTAGQAIARYGKACYSINSDKDASTAGQAASTAPDEQLDGMLNSGDSGVQHISDCRSEIDAIDSQLLPLIEQRLRVAEAVAIYKQEHNLEIVDQPREDSLLSKLQSRSSRDLADLNKDIFKAIINASCKHQKDFITRK</sequence>
<dbReference type="GO" id="GO:0005829">
    <property type="term" value="C:cytosol"/>
    <property type="evidence" value="ECO:0007669"/>
    <property type="project" value="TreeGrafter"/>
</dbReference>
<keyword evidence="14" id="KW-0413">Isomerase</keyword>
<keyword evidence="8 11" id="KW-0521">NADP</keyword>
<dbReference type="EC" id="4.2.3.5" evidence="3 11"/>
<evidence type="ECO:0000256" key="6">
    <source>
        <dbReference type="ARBA" id="ARBA00022643"/>
    </source>
</evidence>
<keyword evidence="9 11" id="KW-0057">Aromatic amino acid biosynthesis</keyword>
<dbReference type="SUPFAM" id="SSF103263">
    <property type="entry name" value="Chorismate synthase, AroC"/>
    <property type="match status" value="1"/>
</dbReference>
<dbReference type="SUPFAM" id="SSF48600">
    <property type="entry name" value="Chorismate mutase II"/>
    <property type="match status" value="1"/>
</dbReference>
<evidence type="ECO:0000256" key="8">
    <source>
        <dbReference type="ARBA" id="ARBA00022857"/>
    </source>
</evidence>
<evidence type="ECO:0000256" key="5">
    <source>
        <dbReference type="ARBA" id="ARBA00022630"/>
    </source>
</evidence>
<dbReference type="GO" id="GO:0004107">
    <property type="term" value="F:chorismate synthase activity"/>
    <property type="evidence" value="ECO:0007669"/>
    <property type="project" value="UniProtKB-UniRule"/>
</dbReference>
<dbReference type="InterPro" id="IPR000453">
    <property type="entry name" value="Chorismate_synth"/>
</dbReference>